<dbReference type="SUPFAM" id="SSF53187">
    <property type="entry name" value="Zn-dependent exopeptidases"/>
    <property type="match status" value="1"/>
</dbReference>
<dbReference type="Pfam" id="PF00246">
    <property type="entry name" value="Peptidase_M14"/>
    <property type="match status" value="1"/>
</dbReference>
<dbReference type="InterPro" id="IPR008969">
    <property type="entry name" value="CarboxyPept-like_regulatory"/>
</dbReference>
<dbReference type="InterPro" id="IPR050753">
    <property type="entry name" value="Peptidase_M14_domain"/>
</dbReference>
<protein>
    <recommendedName>
        <fullName evidence="6">Peptidase M14 domain-containing protein</fullName>
    </recommendedName>
</protein>
<dbReference type="GO" id="GO:0004181">
    <property type="term" value="F:metallocarboxypeptidase activity"/>
    <property type="evidence" value="ECO:0007669"/>
    <property type="project" value="InterPro"/>
</dbReference>
<gene>
    <name evidence="7" type="ORF">g.15253</name>
</gene>
<sequence>MMIWKHASVLLLLLTAQDGIFGFDYSIYHNYEEMTAILKNISDTYDNLTELYSIGQSHLGRQLWVMKISGGEDEIMRPHIKFVANVHGNEAVGREILLRLVEYLAEQYNVGDERVTRLLDYAHVHILPSLNPDGFERLLNESRPGTEASAIHGGGCTNAQDVDINKDFNSKSPQSETLAVKKWMDEIPFVLSASLGGNNIVGFYPFDSDQSGDFSTVDEDVFKELAFVYAKNHPTMMEDRPCSGYDYDLSGGFRPGGRDGGPHTNLPIASTMMDYNYVVHGCMEISFQISCHKFPRPRELPTFWENNKESLLAYMEAARGGMRGLVMDEEGDPVVNATLRVLGRESSTFRSSSKGEFCRILLPSFYKFKVDAEGFEPRSGSTTVTSRALDTEWPQVVNITLYRPVARTSTSTTTQAPVPSEPCPTGYHRESPRNMDVVLEQEGSPTRSNGEISIVSYWVPVLLVCVFPVFVN</sequence>
<dbReference type="AlphaFoldDB" id="A0A1B6M1U1"/>
<evidence type="ECO:0000256" key="5">
    <source>
        <dbReference type="SAM" id="SignalP"/>
    </source>
</evidence>
<dbReference type="EMBL" id="GEBQ01010071">
    <property type="protein sequence ID" value="JAT29906.1"/>
    <property type="molecule type" value="Transcribed_RNA"/>
</dbReference>
<dbReference type="InterPro" id="IPR000834">
    <property type="entry name" value="Peptidase_M14"/>
</dbReference>
<dbReference type="InterPro" id="IPR057246">
    <property type="entry name" value="CARBOXYPEPT_ZN_1"/>
</dbReference>
<dbReference type="PANTHER" id="PTHR11532:SF84">
    <property type="entry name" value="CARBOXYPEPTIDASE M"/>
    <property type="match status" value="1"/>
</dbReference>
<evidence type="ECO:0000259" key="6">
    <source>
        <dbReference type="PROSITE" id="PS52035"/>
    </source>
</evidence>
<dbReference type="PANTHER" id="PTHR11532">
    <property type="entry name" value="PROTEASE M14 CARBOXYPEPTIDASE"/>
    <property type="match status" value="1"/>
</dbReference>
<feature type="region of interest" description="Disordered" evidence="4">
    <location>
        <begin position="408"/>
        <end position="431"/>
    </location>
</feature>
<comment type="caution">
    <text evidence="3">Lacks conserved residue(s) required for the propagation of feature annotation.</text>
</comment>
<evidence type="ECO:0000256" key="1">
    <source>
        <dbReference type="ARBA" id="ARBA00005988"/>
    </source>
</evidence>
<organism evidence="7">
    <name type="scientific">Graphocephala atropunctata</name>
    <dbReference type="NCBI Taxonomy" id="36148"/>
    <lineage>
        <taxon>Eukaryota</taxon>
        <taxon>Metazoa</taxon>
        <taxon>Ecdysozoa</taxon>
        <taxon>Arthropoda</taxon>
        <taxon>Hexapoda</taxon>
        <taxon>Insecta</taxon>
        <taxon>Pterygota</taxon>
        <taxon>Neoptera</taxon>
        <taxon>Paraneoptera</taxon>
        <taxon>Hemiptera</taxon>
        <taxon>Auchenorrhyncha</taxon>
        <taxon>Membracoidea</taxon>
        <taxon>Cicadellidae</taxon>
        <taxon>Cicadellinae</taxon>
        <taxon>Cicadellini</taxon>
        <taxon>Graphocephala</taxon>
    </lineage>
</organism>
<dbReference type="Gene3D" id="3.40.630.10">
    <property type="entry name" value="Zn peptidases"/>
    <property type="match status" value="1"/>
</dbReference>
<evidence type="ECO:0000256" key="3">
    <source>
        <dbReference type="PROSITE-ProRule" id="PRU01379"/>
    </source>
</evidence>
<evidence type="ECO:0000256" key="2">
    <source>
        <dbReference type="ARBA" id="ARBA00023180"/>
    </source>
</evidence>
<reference evidence="7" key="1">
    <citation type="submission" date="2015-11" db="EMBL/GenBank/DDBJ databases">
        <title>De novo transcriptome assembly of four potential Pierce s Disease insect vectors from Arizona vineyards.</title>
        <authorList>
            <person name="Tassone E.E."/>
        </authorList>
    </citation>
    <scope>NUCLEOTIDE SEQUENCE</scope>
</reference>
<proteinExistence type="inferred from homology"/>
<dbReference type="SUPFAM" id="SSF49464">
    <property type="entry name" value="Carboxypeptidase regulatory domain-like"/>
    <property type="match status" value="1"/>
</dbReference>
<dbReference type="Gene3D" id="2.60.40.1120">
    <property type="entry name" value="Carboxypeptidase-like, regulatory domain"/>
    <property type="match status" value="1"/>
</dbReference>
<accession>A0A1B6M1U1</accession>
<feature type="chain" id="PRO_5008587819" description="Peptidase M14 domain-containing protein" evidence="5">
    <location>
        <begin position="23"/>
        <end position="472"/>
    </location>
</feature>
<dbReference type="SMART" id="SM00631">
    <property type="entry name" value="Zn_pept"/>
    <property type="match status" value="1"/>
</dbReference>
<dbReference type="PROSITE" id="PS00132">
    <property type="entry name" value="CARBOXYPEPT_ZN_1"/>
    <property type="match status" value="1"/>
</dbReference>
<dbReference type="PRINTS" id="PR00765">
    <property type="entry name" value="CRBOXYPTASEA"/>
</dbReference>
<dbReference type="GO" id="GO:0005615">
    <property type="term" value="C:extracellular space"/>
    <property type="evidence" value="ECO:0007669"/>
    <property type="project" value="TreeGrafter"/>
</dbReference>
<dbReference type="GO" id="GO:0016485">
    <property type="term" value="P:protein processing"/>
    <property type="evidence" value="ECO:0007669"/>
    <property type="project" value="TreeGrafter"/>
</dbReference>
<feature type="compositionally biased region" description="Polar residues" evidence="4">
    <location>
        <begin position="408"/>
        <end position="417"/>
    </location>
</feature>
<evidence type="ECO:0000256" key="4">
    <source>
        <dbReference type="SAM" id="MobiDB-lite"/>
    </source>
</evidence>
<dbReference type="GO" id="GO:0006518">
    <property type="term" value="P:peptide metabolic process"/>
    <property type="evidence" value="ECO:0007669"/>
    <property type="project" value="TreeGrafter"/>
</dbReference>
<keyword evidence="5" id="KW-0732">Signal</keyword>
<comment type="similarity">
    <text evidence="1 3">Belongs to the peptidase M14 family.</text>
</comment>
<dbReference type="GO" id="GO:0008270">
    <property type="term" value="F:zinc ion binding"/>
    <property type="evidence" value="ECO:0007669"/>
    <property type="project" value="InterPro"/>
</dbReference>
<evidence type="ECO:0000313" key="7">
    <source>
        <dbReference type="EMBL" id="JAT29906.1"/>
    </source>
</evidence>
<keyword evidence="2" id="KW-0325">Glycoprotein</keyword>
<name>A0A1B6M1U1_9HEMI</name>
<feature type="domain" description="Peptidase M14" evidence="6">
    <location>
        <begin position="27"/>
        <end position="318"/>
    </location>
</feature>
<dbReference type="PROSITE" id="PS52035">
    <property type="entry name" value="PEPTIDASE_M14"/>
    <property type="match status" value="1"/>
</dbReference>
<feature type="signal peptide" evidence="5">
    <location>
        <begin position="1"/>
        <end position="22"/>
    </location>
</feature>